<sequence>MNAPPWYVSFCVPNPAFSCFIVMDKGILNNEFNAEKQEMITTISNKHTNDLEKSIRPILVTVFSTFENNKFRWRVTG</sequence>
<dbReference type="EMBL" id="LJJB01000007">
    <property type="protein sequence ID" value="KQL49367.1"/>
    <property type="molecule type" value="Genomic_DNA"/>
</dbReference>
<keyword evidence="2" id="KW-1185">Reference proteome</keyword>
<protein>
    <submittedName>
        <fullName evidence="1">Uncharacterized protein</fullName>
    </submittedName>
</protein>
<dbReference type="Proteomes" id="UP000051063">
    <property type="component" value="Unassembled WGS sequence"/>
</dbReference>
<comment type="caution">
    <text evidence="1">The sequence shown here is derived from an EMBL/GenBank/DDBJ whole genome shotgun (WGS) entry which is preliminary data.</text>
</comment>
<reference evidence="1 2" key="1">
    <citation type="submission" date="2015-09" db="EMBL/GenBank/DDBJ databases">
        <title>Genome sequencing project for genomic taxonomy and phylogenomics of Bacillus-like bacteria.</title>
        <authorList>
            <person name="Liu B."/>
            <person name="Wang J."/>
            <person name="Zhu Y."/>
            <person name="Liu G."/>
            <person name="Chen Q."/>
            <person name="Chen Z."/>
            <person name="Lan J."/>
            <person name="Che J."/>
            <person name="Ge C."/>
            <person name="Shi H."/>
            <person name="Pan Z."/>
            <person name="Liu X."/>
        </authorList>
    </citation>
    <scope>NUCLEOTIDE SEQUENCE [LARGE SCALE GENOMIC DNA]</scope>
    <source>
        <strain evidence="1 2">DSM 8552</strain>
    </source>
</reference>
<evidence type="ECO:0000313" key="2">
    <source>
        <dbReference type="Proteomes" id="UP000051063"/>
    </source>
</evidence>
<accession>A0ABR5NCU5</accession>
<evidence type="ECO:0000313" key="1">
    <source>
        <dbReference type="EMBL" id="KQL49367.1"/>
    </source>
</evidence>
<organism evidence="1 2">
    <name type="scientific">Brevibacillus choshinensis</name>
    <dbReference type="NCBI Taxonomy" id="54911"/>
    <lineage>
        <taxon>Bacteria</taxon>
        <taxon>Bacillati</taxon>
        <taxon>Bacillota</taxon>
        <taxon>Bacilli</taxon>
        <taxon>Bacillales</taxon>
        <taxon>Paenibacillaceae</taxon>
        <taxon>Brevibacillus</taxon>
    </lineage>
</organism>
<proteinExistence type="predicted"/>
<name>A0ABR5NCU5_BRECH</name>
<gene>
    <name evidence="1" type="ORF">AN963_06290</name>
</gene>